<feature type="transmembrane region" description="Helical" evidence="7">
    <location>
        <begin position="38"/>
        <end position="59"/>
    </location>
</feature>
<comment type="similarity">
    <text evidence="2 6">Belongs to the ABC-3 integral membrane protein family.</text>
</comment>
<evidence type="ECO:0000256" key="6">
    <source>
        <dbReference type="RuleBase" id="RU003943"/>
    </source>
</evidence>
<keyword evidence="6" id="KW-0813">Transport</keyword>
<accession>A0A853F438</accession>
<dbReference type="Pfam" id="PF00950">
    <property type="entry name" value="ABC-3"/>
    <property type="match status" value="1"/>
</dbReference>
<dbReference type="PANTHER" id="PTHR30477">
    <property type="entry name" value="ABC-TRANSPORTER METAL-BINDING PROTEIN"/>
    <property type="match status" value="1"/>
</dbReference>
<reference evidence="8 9" key="1">
    <citation type="submission" date="2020-05" db="EMBL/GenBank/DDBJ databases">
        <title>Horizontal transmission and recombination maintain forever young bacterial symbiont genomes.</title>
        <authorList>
            <person name="Russell S.L."/>
            <person name="Pepper-Tunick E."/>
            <person name="Svedberg J."/>
            <person name="Byrne A."/>
            <person name="Ruelas Castillo J."/>
            <person name="Vollmers C."/>
            <person name="Beinart R.A."/>
            <person name="Corbett-Detig R."/>
        </authorList>
    </citation>
    <scope>NUCLEOTIDE SEQUENCE [LARGE SCALE GENOMIC DNA]</scope>
    <source>
        <strain evidence="8">455</strain>
    </source>
</reference>
<evidence type="ECO:0000313" key="8">
    <source>
        <dbReference type="EMBL" id="NYT28276.1"/>
    </source>
</evidence>
<dbReference type="PANTHER" id="PTHR30477:SF19">
    <property type="entry name" value="METAL ABC TRANSPORTER PERMEASE"/>
    <property type="match status" value="1"/>
</dbReference>
<dbReference type="RefSeq" id="WP_369150907.1">
    <property type="nucleotide sequence ID" value="NZ_OZ156464.1"/>
</dbReference>
<feature type="transmembrane region" description="Helical" evidence="7">
    <location>
        <begin position="92"/>
        <end position="112"/>
    </location>
</feature>
<sequence>MSVEGLEYAILGPAFIAGLLILATHVPLGQEVLKRGIIFIDLAIAQIAGLGVITAYRFGWEAHGWEVQIAAVGSALIAATVLGWLEKRCQKYQEALIGVTFILAATASILLLADNPHGGESLKDLLVGQILWITWGQLLPTALVAGLILLVLFKFKQQLNHLGFYLLFAIAVTSSVQLVGVYLVFASLIIPALGSIGSNKVLLKGYIIGGSGYGLGLIASSLMDLPSGAVIVWSITIIAILFKFVMRNGYKNN</sequence>
<feature type="transmembrane region" description="Helical" evidence="7">
    <location>
        <begin position="225"/>
        <end position="245"/>
    </location>
</feature>
<dbReference type="GO" id="GO:0043190">
    <property type="term" value="C:ATP-binding cassette (ABC) transporter complex"/>
    <property type="evidence" value="ECO:0007669"/>
    <property type="project" value="InterPro"/>
</dbReference>
<dbReference type="AlphaFoldDB" id="A0A853F438"/>
<evidence type="ECO:0000256" key="3">
    <source>
        <dbReference type="ARBA" id="ARBA00022692"/>
    </source>
</evidence>
<evidence type="ECO:0000256" key="5">
    <source>
        <dbReference type="ARBA" id="ARBA00023136"/>
    </source>
</evidence>
<dbReference type="EMBL" id="JACCHT010000002">
    <property type="protein sequence ID" value="NYT28276.1"/>
    <property type="molecule type" value="Genomic_DNA"/>
</dbReference>
<proteinExistence type="inferred from homology"/>
<gene>
    <name evidence="8" type="ORF">H0A76_10615</name>
</gene>
<dbReference type="GO" id="GO:0055085">
    <property type="term" value="P:transmembrane transport"/>
    <property type="evidence" value="ECO:0007669"/>
    <property type="project" value="InterPro"/>
</dbReference>
<keyword evidence="3 6" id="KW-0812">Transmembrane</keyword>
<dbReference type="InterPro" id="IPR037294">
    <property type="entry name" value="ABC_BtuC-like"/>
</dbReference>
<organism evidence="8 9">
    <name type="scientific">Candidatus Thiodubiliella endoseptemdiera</name>
    <dbReference type="NCBI Taxonomy" id="2738886"/>
    <lineage>
        <taxon>Bacteria</taxon>
        <taxon>Pseudomonadati</taxon>
        <taxon>Pseudomonadota</taxon>
        <taxon>Gammaproteobacteria</taxon>
        <taxon>Candidatus Pseudothioglobaceae</taxon>
        <taxon>Candidatus Thiodubiliella</taxon>
    </lineage>
</organism>
<evidence type="ECO:0000256" key="4">
    <source>
        <dbReference type="ARBA" id="ARBA00022989"/>
    </source>
</evidence>
<evidence type="ECO:0000256" key="2">
    <source>
        <dbReference type="ARBA" id="ARBA00008034"/>
    </source>
</evidence>
<feature type="transmembrane region" description="Helical" evidence="7">
    <location>
        <begin position="165"/>
        <end position="190"/>
    </location>
</feature>
<comment type="caution">
    <text evidence="8">The sequence shown here is derived from an EMBL/GenBank/DDBJ whole genome shotgun (WGS) entry which is preliminary data.</text>
</comment>
<keyword evidence="4 7" id="KW-1133">Transmembrane helix</keyword>
<dbReference type="InterPro" id="IPR001626">
    <property type="entry name" value="ABC_TroCD"/>
</dbReference>
<evidence type="ECO:0000313" key="9">
    <source>
        <dbReference type="Proteomes" id="UP000568751"/>
    </source>
</evidence>
<feature type="transmembrane region" description="Helical" evidence="7">
    <location>
        <begin position="132"/>
        <end position="153"/>
    </location>
</feature>
<dbReference type="Proteomes" id="UP000568751">
    <property type="component" value="Unassembled WGS sequence"/>
</dbReference>
<dbReference type="SUPFAM" id="SSF81345">
    <property type="entry name" value="ABC transporter involved in vitamin B12 uptake, BtuC"/>
    <property type="match status" value="1"/>
</dbReference>
<evidence type="ECO:0000256" key="7">
    <source>
        <dbReference type="SAM" id="Phobius"/>
    </source>
</evidence>
<feature type="transmembrane region" description="Helical" evidence="7">
    <location>
        <begin position="65"/>
        <end position="85"/>
    </location>
</feature>
<dbReference type="Gene3D" id="1.10.3470.10">
    <property type="entry name" value="ABC transporter involved in vitamin B12 uptake, BtuC"/>
    <property type="match status" value="1"/>
</dbReference>
<protein>
    <submittedName>
        <fullName evidence="8">Metal ABC transporter permease</fullName>
    </submittedName>
</protein>
<keyword evidence="5 7" id="KW-0472">Membrane</keyword>
<dbReference type="GO" id="GO:0010043">
    <property type="term" value="P:response to zinc ion"/>
    <property type="evidence" value="ECO:0007669"/>
    <property type="project" value="TreeGrafter"/>
</dbReference>
<name>A0A853F438_9GAMM</name>
<feature type="transmembrane region" description="Helical" evidence="7">
    <location>
        <begin position="6"/>
        <end position="26"/>
    </location>
</feature>
<evidence type="ECO:0000256" key="1">
    <source>
        <dbReference type="ARBA" id="ARBA00004141"/>
    </source>
</evidence>
<comment type="subcellular location">
    <subcellularLocation>
        <location evidence="6">Cell membrane</location>
        <topology evidence="6">Multi-pass membrane protein</topology>
    </subcellularLocation>
    <subcellularLocation>
        <location evidence="1">Membrane</location>
        <topology evidence="1">Multi-pass membrane protein</topology>
    </subcellularLocation>
</comment>